<dbReference type="RefSeq" id="WP_251959848.1">
    <property type="nucleotide sequence ID" value="NZ_AP025732.1"/>
</dbReference>
<evidence type="ECO:0000313" key="1">
    <source>
        <dbReference type="EMBL" id="BDI16792.1"/>
    </source>
</evidence>
<dbReference type="InterPro" id="IPR007367">
    <property type="entry name" value="DUF433"/>
</dbReference>
<dbReference type="SUPFAM" id="SSF46689">
    <property type="entry name" value="Homeodomain-like"/>
    <property type="match status" value="1"/>
</dbReference>
<evidence type="ECO:0000313" key="2">
    <source>
        <dbReference type="Proteomes" id="UP001055453"/>
    </source>
</evidence>
<dbReference type="Gene3D" id="1.10.10.10">
    <property type="entry name" value="Winged helix-like DNA-binding domain superfamily/Winged helix DNA-binding domain"/>
    <property type="match status" value="1"/>
</dbReference>
<keyword evidence="2" id="KW-1185">Reference proteome</keyword>
<dbReference type="Proteomes" id="UP001055453">
    <property type="component" value="Chromosome"/>
</dbReference>
<dbReference type="PANTHER" id="PTHR34849">
    <property type="entry name" value="SSL5025 PROTEIN"/>
    <property type="match status" value="1"/>
</dbReference>
<dbReference type="EMBL" id="AP025732">
    <property type="protein sequence ID" value="BDI16792.1"/>
    <property type="molecule type" value="Genomic_DNA"/>
</dbReference>
<accession>A0ABN6Q5U1</accession>
<dbReference type="InterPro" id="IPR009057">
    <property type="entry name" value="Homeodomain-like_sf"/>
</dbReference>
<protein>
    <recommendedName>
        <fullName evidence="3">DUF433 domain-containing protein</fullName>
    </recommendedName>
</protein>
<dbReference type="Pfam" id="PF04255">
    <property type="entry name" value="DUF433"/>
    <property type="match status" value="1"/>
</dbReference>
<reference evidence="1" key="1">
    <citation type="submission" date="2022-04" db="EMBL/GenBank/DDBJ databases">
        <title>Complete genome sequence of a cyanobacterium, Nostoc sp. SO-36, isolated in Antarctica.</title>
        <authorList>
            <person name="Kanesaki Y."/>
            <person name="Effendi D."/>
            <person name="Sakamoto T."/>
            <person name="Ohtani S."/>
            <person name="Awai K."/>
        </authorList>
    </citation>
    <scope>NUCLEOTIDE SEQUENCE</scope>
    <source>
        <strain evidence="1">SO-36</strain>
    </source>
</reference>
<name>A0ABN6Q5U1_NOSCO</name>
<dbReference type="InterPro" id="IPR036388">
    <property type="entry name" value="WH-like_DNA-bd_sf"/>
</dbReference>
<gene>
    <name evidence="1" type="ORF">ANSO36C_25940</name>
</gene>
<organism evidence="1 2">
    <name type="scientific">Nostoc cf. commune SO-36</name>
    <dbReference type="NCBI Taxonomy" id="449208"/>
    <lineage>
        <taxon>Bacteria</taxon>
        <taxon>Bacillati</taxon>
        <taxon>Cyanobacteriota</taxon>
        <taxon>Cyanophyceae</taxon>
        <taxon>Nostocales</taxon>
        <taxon>Nostocaceae</taxon>
        <taxon>Nostoc</taxon>
    </lineage>
</organism>
<dbReference type="PANTHER" id="PTHR34849:SF5">
    <property type="entry name" value="SSL2733 PROTEIN"/>
    <property type="match status" value="1"/>
</dbReference>
<proteinExistence type="predicted"/>
<sequence length="90" mass="10072">MSYHDIITIEPDKRGGKPCIRRMRITVYDVLGWLAAGMSHGEILDDFPELTEEDIRASLEFAADREHRLVASLQNATHSLLPPRDTVGGV</sequence>
<evidence type="ECO:0008006" key="3">
    <source>
        <dbReference type="Google" id="ProtNLM"/>
    </source>
</evidence>